<dbReference type="PANTHER" id="PTHR43751">
    <property type="entry name" value="SULFATASE"/>
    <property type="match status" value="1"/>
</dbReference>
<dbReference type="OrthoDB" id="9762324at2"/>
<organism evidence="2 3">
    <name type="scientific">Paenibacillus antarcticus</name>
    <dbReference type="NCBI Taxonomy" id="253703"/>
    <lineage>
        <taxon>Bacteria</taxon>
        <taxon>Bacillati</taxon>
        <taxon>Bacillota</taxon>
        <taxon>Bacilli</taxon>
        <taxon>Bacillales</taxon>
        <taxon>Paenibacillaceae</taxon>
        <taxon>Paenibacillus</taxon>
    </lineage>
</organism>
<dbReference type="Pfam" id="PF00884">
    <property type="entry name" value="Sulfatase"/>
    <property type="match status" value="1"/>
</dbReference>
<evidence type="ECO:0000313" key="2">
    <source>
        <dbReference type="EMBL" id="OAB47923.1"/>
    </source>
</evidence>
<dbReference type="Gene3D" id="3.40.720.10">
    <property type="entry name" value="Alkaline Phosphatase, subunit A"/>
    <property type="match status" value="1"/>
</dbReference>
<reference evidence="2 3" key="1">
    <citation type="submission" date="2016-03" db="EMBL/GenBank/DDBJ databases">
        <title>Draft genome sequence of Paenibacillus antarcticus CECT 5836.</title>
        <authorList>
            <person name="Shin S.-K."/>
            <person name="Yi H."/>
        </authorList>
    </citation>
    <scope>NUCLEOTIDE SEQUENCE [LARGE SCALE GENOMIC DNA]</scope>
    <source>
        <strain evidence="2 3">CECT 5836</strain>
    </source>
</reference>
<dbReference type="SUPFAM" id="SSF53649">
    <property type="entry name" value="Alkaline phosphatase-like"/>
    <property type="match status" value="1"/>
</dbReference>
<dbReference type="RefSeq" id="WP_068646538.1">
    <property type="nucleotide sequence ID" value="NZ_CP043611.1"/>
</dbReference>
<dbReference type="CDD" id="cd16148">
    <property type="entry name" value="sulfatase_like"/>
    <property type="match status" value="1"/>
</dbReference>
<dbReference type="Proteomes" id="UP000077355">
    <property type="component" value="Unassembled WGS sequence"/>
</dbReference>
<keyword evidence="3" id="KW-1185">Reference proteome</keyword>
<accession>A0A168QLG8</accession>
<dbReference type="InterPro" id="IPR000917">
    <property type="entry name" value="Sulfatase_N"/>
</dbReference>
<gene>
    <name evidence="2" type="ORF">PBAT_03355</name>
</gene>
<protein>
    <submittedName>
        <fullName evidence="2">Sulfatase</fullName>
    </submittedName>
</protein>
<evidence type="ECO:0000313" key="3">
    <source>
        <dbReference type="Proteomes" id="UP000077355"/>
    </source>
</evidence>
<proteinExistence type="predicted"/>
<dbReference type="EMBL" id="LVJI01000002">
    <property type="protein sequence ID" value="OAB47923.1"/>
    <property type="molecule type" value="Genomic_DNA"/>
</dbReference>
<dbReference type="InterPro" id="IPR052701">
    <property type="entry name" value="GAG_Ulvan_Degrading_Sulfatases"/>
</dbReference>
<dbReference type="PANTHER" id="PTHR43751:SF3">
    <property type="entry name" value="SULFATASE N-TERMINAL DOMAIN-CONTAINING PROTEIN"/>
    <property type="match status" value="1"/>
</dbReference>
<feature type="domain" description="Sulfatase N-terminal" evidence="1">
    <location>
        <begin position="4"/>
        <end position="329"/>
    </location>
</feature>
<name>A0A168QLG8_9BACL</name>
<dbReference type="AlphaFoldDB" id="A0A168QLG8"/>
<evidence type="ECO:0000259" key="1">
    <source>
        <dbReference type="Pfam" id="PF00884"/>
    </source>
</evidence>
<dbReference type="InterPro" id="IPR017850">
    <property type="entry name" value="Alkaline_phosphatase_core_sf"/>
</dbReference>
<sequence>MRILYLDLDALRPDHLGAYGYHRNTSPNIDSIAAEGVRFDNCYTSDAPCLPSRTAVMSGRFGIHTGVNAHGGTAADMRREGLSRGFHDILGQESLPAFLKKSGMRSVSVSPFAERHGAWTFNAGFSEVYNTGRCGLESAEEVTPVVLDWISRNAKQDDWFLHINYWDPHTPYRAPEEFGNPFENEELPSWLSEEVVNSHLEKDGHCSLRNIDMFVRPGYPRQPHDVVNMEGVRRIIDGYDCAVRYMDSHIGMLFDALRNEGIMDDLVIIISADHGENLGELGIYCEHGTADHATCRVPMIIRWPGCKQGHVDEGFHYQLDLGPTLAELINQPPSPSWDGSSFAPTILRGEDCAQPYLVITQCAHVCQRSVRFGDYLYIRSYHTGHFDIKNEMLFNVKEDPHEQYNLAETYPELCREAVYLLNEWHDQMMNTMPYTEDPLWVVMKEGGPLHARDYLQWRSNAR</sequence>
<comment type="caution">
    <text evidence="2">The sequence shown here is derived from an EMBL/GenBank/DDBJ whole genome shotgun (WGS) entry which is preliminary data.</text>
</comment>